<dbReference type="Pfam" id="PF07494">
    <property type="entry name" value="Reg_prop"/>
    <property type="match status" value="1"/>
</dbReference>
<keyword evidence="4" id="KW-0805">Transcription regulation</keyword>
<keyword evidence="3 7" id="KW-0597">Phosphoprotein</keyword>
<feature type="domain" description="HTH araC/xylS-type" evidence="9">
    <location>
        <begin position="1222"/>
        <end position="1320"/>
    </location>
</feature>
<dbReference type="SMART" id="SM00388">
    <property type="entry name" value="HisKA"/>
    <property type="match status" value="1"/>
</dbReference>
<dbReference type="Pfam" id="PF07495">
    <property type="entry name" value="Y_Y_Y"/>
    <property type="match status" value="1"/>
</dbReference>
<dbReference type="InterPro" id="IPR001789">
    <property type="entry name" value="Sig_transdc_resp-reg_receiver"/>
</dbReference>
<dbReference type="SUPFAM" id="SSF46689">
    <property type="entry name" value="Homeodomain-like"/>
    <property type="match status" value="1"/>
</dbReference>
<dbReference type="InterPro" id="IPR036890">
    <property type="entry name" value="HATPase_C_sf"/>
</dbReference>
<dbReference type="SMART" id="SM00387">
    <property type="entry name" value="HATPase_c"/>
    <property type="match status" value="1"/>
</dbReference>
<evidence type="ECO:0000259" key="11">
    <source>
        <dbReference type="PROSITE" id="PS50110"/>
    </source>
</evidence>
<evidence type="ECO:0000256" key="3">
    <source>
        <dbReference type="ARBA" id="ARBA00022553"/>
    </source>
</evidence>
<evidence type="ECO:0000256" key="6">
    <source>
        <dbReference type="ARBA" id="ARBA00023163"/>
    </source>
</evidence>
<dbReference type="Gene3D" id="2.60.40.10">
    <property type="entry name" value="Immunoglobulins"/>
    <property type="match status" value="1"/>
</dbReference>
<dbReference type="GO" id="GO:0000155">
    <property type="term" value="F:phosphorelay sensor kinase activity"/>
    <property type="evidence" value="ECO:0007669"/>
    <property type="project" value="InterPro"/>
</dbReference>
<evidence type="ECO:0000256" key="7">
    <source>
        <dbReference type="PROSITE-ProRule" id="PRU00169"/>
    </source>
</evidence>
<dbReference type="InterPro" id="IPR018060">
    <property type="entry name" value="HTH_AraC"/>
</dbReference>
<dbReference type="SUPFAM" id="SSF52172">
    <property type="entry name" value="CheY-like"/>
    <property type="match status" value="1"/>
</dbReference>
<dbReference type="PROSITE" id="PS50109">
    <property type="entry name" value="HIS_KIN"/>
    <property type="match status" value="1"/>
</dbReference>
<dbReference type="CDD" id="cd00082">
    <property type="entry name" value="HisKA"/>
    <property type="match status" value="1"/>
</dbReference>
<dbReference type="InterPro" id="IPR015943">
    <property type="entry name" value="WD40/YVTN_repeat-like_dom_sf"/>
</dbReference>
<comment type="catalytic activity">
    <reaction evidence="1">
        <text>ATP + protein L-histidine = ADP + protein N-phospho-L-histidine.</text>
        <dbReference type="EC" id="2.7.13.3"/>
    </reaction>
</comment>
<dbReference type="Pfam" id="PF02518">
    <property type="entry name" value="HATPase_c"/>
    <property type="match status" value="1"/>
</dbReference>
<dbReference type="PANTHER" id="PTHR43547:SF2">
    <property type="entry name" value="HYBRID SIGNAL TRANSDUCTION HISTIDINE KINASE C"/>
    <property type="match status" value="1"/>
</dbReference>
<dbReference type="Pfam" id="PF00072">
    <property type="entry name" value="Response_reg"/>
    <property type="match status" value="1"/>
</dbReference>
<dbReference type="InterPro" id="IPR011006">
    <property type="entry name" value="CheY-like_superfamily"/>
</dbReference>
<dbReference type="InterPro" id="IPR013783">
    <property type="entry name" value="Ig-like_fold"/>
</dbReference>
<dbReference type="OrthoDB" id="9772100at2"/>
<dbReference type="Gene3D" id="2.130.10.10">
    <property type="entry name" value="YVTN repeat-like/Quinoprotein amine dehydrogenase"/>
    <property type="match status" value="2"/>
</dbReference>
<protein>
    <recommendedName>
        <fullName evidence="2">histidine kinase</fullName>
        <ecNumber evidence="2">2.7.13.3</ecNumber>
    </recommendedName>
</protein>
<dbReference type="CDD" id="cd00075">
    <property type="entry name" value="HATPase"/>
    <property type="match status" value="1"/>
</dbReference>
<dbReference type="PRINTS" id="PR00344">
    <property type="entry name" value="BCTRLSENSOR"/>
</dbReference>
<keyword evidence="8" id="KW-0472">Membrane</keyword>
<evidence type="ECO:0000256" key="1">
    <source>
        <dbReference type="ARBA" id="ARBA00000085"/>
    </source>
</evidence>
<evidence type="ECO:0000313" key="12">
    <source>
        <dbReference type="EMBL" id="KZN49270.1"/>
    </source>
</evidence>
<dbReference type="SUPFAM" id="SSF47384">
    <property type="entry name" value="Homodimeric domain of signal transducing histidine kinase"/>
    <property type="match status" value="1"/>
</dbReference>
<dbReference type="SMART" id="SM00342">
    <property type="entry name" value="HTH_ARAC"/>
    <property type="match status" value="1"/>
</dbReference>
<dbReference type="Pfam" id="PF12833">
    <property type="entry name" value="HTH_18"/>
    <property type="match status" value="1"/>
</dbReference>
<evidence type="ECO:0000256" key="8">
    <source>
        <dbReference type="SAM" id="Phobius"/>
    </source>
</evidence>
<dbReference type="Pfam" id="PF00512">
    <property type="entry name" value="HisKA"/>
    <property type="match status" value="1"/>
</dbReference>
<dbReference type="InterPro" id="IPR004358">
    <property type="entry name" value="Sig_transdc_His_kin-like_C"/>
</dbReference>
<feature type="modified residue" description="4-aspartylphosphate" evidence="7">
    <location>
        <position position="1112"/>
    </location>
</feature>
<dbReference type="GO" id="GO:0043565">
    <property type="term" value="F:sequence-specific DNA binding"/>
    <property type="evidence" value="ECO:0007669"/>
    <property type="project" value="InterPro"/>
</dbReference>
<dbReference type="InterPro" id="IPR011110">
    <property type="entry name" value="Reg_prop"/>
</dbReference>
<keyword evidence="8" id="KW-0812">Transmembrane</keyword>
<dbReference type="InterPro" id="IPR018062">
    <property type="entry name" value="HTH_AraC-typ_CS"/>
</dbReference>
<keyword evidence="6" id="KW-0804">Transcription</keyword>
<dbReference type="PROSITE" id="PS50110">
    <property type="entry name" value="RESPONSE_REGULATORY"/>
    <property type="match status" value="1"/>
</dbReference>
<dbReference type="Gene3D" id="1.10.287.130">
    <property type="match status" value="1"/>
</dbReference>
<proteinExistence type="predicted"/>
<reference evidence="12 13" key="1">
    <citation type="submission" date="2013-07" db="EMBL/GenBank/DDBJ databases">
        <title>Comparative Genomic and Metabolomic Analysis of Twelve Strains of Pseudoalteromonas luteoviolacea.</title>
        <authorList>
            <person name="Vynne N.G."/>
            <person name="Mansson M."/>
            <person name="Gram L."/>
        </authorList>
    </citation>
    <scope>NUCLEOTIDE SEQUENCE [LARGE SCALE GENOMIC DNA]</scope>
    <source>
        <strain evidence="12 13">H33</strain>
    </source>
</reference>
<dbReference type="PANTHER" id="PTHR43547">
    <property type="entry name" value="TWO-COMPONENT HISTIDINE KINASE"/>
    <property type="match status" value="1"/>
</dbReference>
<dbReference type="EC" id="2.7.13.3" evidence="2"/>
<dbReference type="EMBL" id="AUXZ01000082">
    <property type="protein sequence ID" value="KZN49270.1"/>
    <property type="molecule type" value="Genomic_DNA"/>
</dbReference>
<dbReference type="InterPro" id="IPR005467">
    <property type="entry name" value="His_kinase_dom"/>
</dbReference>
<keyword evidence="8" id="KW-1133">Transmembrane helix</keyword>
<comment type="caution">
    <text evidence="12">The sequence shown here is derived from an EMBL/GenBank/DDBJ whole genome shotgun (WGS) entry which is preliminary data.</text>
</comment>
<dbReference type="GO" id="GO:0003700">
    <property type="term" value="F:DNA-binding transcription factor activity"/>
    <property type="evidence" value="ECO:0007669"/>
    <property type="project" value="InterPro"/>
</dbReference>
<feature type="transmembrane region" description="Helical" evidence="8">
    <location>
        <begin position="748"/>
        <end position="766"/>
    </location>
</feature>
<dbReference type="Gene3D" id="3.30.565.10">
    <property type="entry name" value="Histidine kinase-like ATPase, C-terminal domain"/>
    <property type="match status" value="1"/>
</dbReference>
<feature type="transmembrane region" description="Helical" evidence="8">
    <location>
        <begin position="5"/>
        <end position="27"/>
    </location>
</feature>
<evidence type="ECO:0000259" key="10">
    <source>
        <dbReference type="PROSITE" id="PS50109"/>
    </source>
</evidence>
<organism evidence="12 13">
    <name type="scientific">Pseudoalteromonas luteoviolacea H33</name>
    <dbReference type="NCBI Taxonomy" id="1365251"/>
    <lineage>
        <taxon>Bacteria</taxon>
        <taxon>Pseudomonadati</taxon>
        <taxon>Pseudomonadota</taxon>
        <taxon>Gammaproteobacteria</taxon>
        <taxon>Alteromonadales</taxon>
        <taxon>Pseudoalteromonadaceae</taxon>
        <taxon>Pseudoalteromonas</taxon>
    </lineage>
</organism>
<dbReference type="SUPFAM" id="SSF63829">
    <property type="entry name" value="Calcium-dependent phosphotriesterase"/>
    <property type="match status" value="2"/>
</dbReference>
<dbReference type="PATRIC" id="fig|1365251.3.peg.3249"/>
<evidence type="ECO:0000256" key="2">
    <source>
        <dbReference type="ARBA" id="ARBA00012438"/>
    </source>
</evidence>
<keyword evidence="5" id="KW-0238">DNA-binding</keyword>
<dbReference type="Gene3D" id="3.40.50.2300">
    <property type="match status" value="1"/>
</dbReference>
<evidence type="ECO:0000313" key="13">
    <source>
        <dbReference type="Proteomes" id="UP000076503"/>
    </source>
</evidence>
<evidence type="ECO:0000256" key="5">
    <source>
        <dbReference type="ARBA" id="ARBA00023125"/>
    </source>
</evidence>
<evidence type="ECO:0000256" key="4">
    <source>
        <dbReference type="ARBA" id="ARBA00023015"/>
    </source>
</evidence>
<dbReference type="PROSITE" id="PS00041">
    <property type="entry name" value="HTH_ARAC_FAMILY_1"/>
    <property type="match status" value="1"/>
</dbReference>
<gene>
    <name evidence="12" type="ORF">N476_19675</name>
</gene>
<dbReference type="InterPro" id="IPR036097">
    <property type="entry name" value="HisK_dim/P_sf"/>
</dbReference>
<dbReference type="InterPro" id="IPR011123">
    <property type="entry name" value="Y_Y_Y"/>
</dbReference>
<dbReference type="Gene3D" id="1.10.10.60">
    <property type="entry name" value="Homeodomain-like"/>
    <property type="match status" value="1"/>
</dbReference>
<dbReference type="InterPro" id="IPR009057">
    <property type="entry name" value="Homeodomain-like_sf"/>
</dbReference>
<dbReference type="SMART" id="SM00448">
    <property type="entry name" value="REC"/>
    <property type="match status" value="1"/>
</dbReference>
<feature type="domain" description="Histidine kinase" evidence="10">
    <location>
        <begin position="818"/>
        <end position="1042"/>
    </location>
</feature>
<name>A0A167DRX6_9GAMM</name>
<evidence type="ECO:0000259" key="9">
    <source>
        <dbReference type="PROSITE" id="PS01124"/>
    </source>
</evidence>
<dbReference type="PROSITE" id="PS01124">
    <property type="entry name" value="HTH_ARAC_FAMILY_2"/>
    <property type="match status" value="1"/>
</dbReference>
<accession>A0A167DRX6</accession>
<dbReference type="InterPro" id="IPR003594">
    <property type="entry name" value="HATPase_dom"/>
</dbReference>
<feature type="domain" description="Response regulatory" evidence="11">
    <location>
        <begin position="1064"/>
        <end position="1179"/>
    </location>
</feature>
<dbReference type="Proteomes" id="UP000076503">
    <property type="component" value="Unassembled WGS sequence"/>
</dbReference>
<dbReference type="SUPFAM" id="SSF55874">
    <property type="entry name" value="ATPase domain of HSP90 chaperone/DNA topoisomerase II/histidine kinase"/>
    <property type="match status" value="1"/>
</dbReference>
<dbReference type="InterPro" id="IPR003661">
    <property type="entry name" value="HisK_dim/P_dom"/>
</dbReference>
<sequence length="1329" mass="148032">MIFNYLLRVFFIYLVIISAFFCAKGIAVPNLSPVLGVGDGLPSNRIFDIERDELGYMWLATEQGIARFDGTQVIRFSAHETPELSLSLKVRDLLFDSSGQLWVAGNQGLEVLKSRSERFEPIMPSQKSDAFNVYSLFESNDKVIWVGTKEGLYKASNTVLAHVELKFNGSAIVPHVLSIVDTEDDKLLLATNTGIMLVDKNTQGVKYVTDESGEIIFADRIWRLADGSIWLAMHGVGLATYDLNSHIVKLRYIDQNEFDTVGYVFDLLQGNGQILAASLNTGLLKLKGGEVETSKGLPPLLTLFQDKQVTVFGSYSEGATLDTANKQATKNRRFVHPSETEQYEINDILAVKSDLWLADQLAGVCRYSIEGDFKSCLETQDLSAQALAFSSDGSVWASLYKSVVQIDSTSMSVIQQFDLAKSKIPDAIYSIAIQNDHTLWLAHSFDGLTRLNSKTYQVSRFHTDNSALVSDEVHDIVLFQDTLWVATSNGLQVFDIASDKLVEKEEYALNIQNAVYDLIISPNADLFVQTNVGLHVFDLNSKRWRTLPDKISSLTDTSIAFDNKGDAWFANSHGMLSWSPHTNRNEIRYFDKGDGLYAQGYLASAGAGLSEQVVFASADGLSILTPDQLTFSDASPKVSEFELTLPDGKTLKYFNQSSLTDLPYDHASMRFVLANTNFSSPSKQRFKYKLEGVSNTWIELGKGRILMIPKLKHGTYKLLLQSTDSNGNWSTNTTQFSFVIQTPWYATYWAYCAYLCLIVLGLLAIYRARINALRRIQLALEAEVAAQTKEISQQNTLLTQKSDALALAQAQRTTLLRTLSHELMTPVSLIQGPAEQLVRLQHADERSQMANIVISNAKRLKILIEQLMQVSNSEKPLSQIDKRAELPTMCFGLSQICAEQVAAFTPLAEKKQITLVANIDKDIAVEALADQLEKCVSNLISNAIKYSHMGSEVLVELQVLETKSDQKCCLRVKDQGIGIDETEHKAIFTPEYRTRSGRETGVGLGIGLSVVKAVVDELGGVINVKSALGKGSEFCIIFDTLPNKEDLAPPISATNTPEQTSEKTLLIVDDTPDMLVLLNSVFESHYKVVQAEDGLQGVDIATEILPDLIISDVMMPNLDGFGLLSRVKRDALTAHIPVILLTANLNEQKELEGLSRQADDYITKPFSIQALELKVRNVFLHQAANLAKWHARIDNKDIKSIDLPMLPKLKFKDEPHIYDFLDKLDKVIHQCYQQPDTTVTQIAKEMALSERQLHRKLTAVLSMGANEYLRTYRLYQSITPLLHGKSVAEVADLAGFNSSSYFSACFKKHYGMTAKTYVQKQREKHKTVI</sequence>